<dbReference type="EMBL" id="CP000828">
    <property type="protein sequence ID" value="ABW30090.1"/>
    <property type="molecule type" value="Genomic_DNA"/>
</dbReference>
<dbReference type="AlphaFoldDB" id="B0C8D5"/>
<protein>
    <submittedName>
        <fullName evidence="2">NAD-dependent epimerase/dehydratase, putative</fullName>
    </submittedName>
</protein>
<gene>
    <name evidence="2" type="ordered locus">AM1_5127</name>
</gene>
<accession>B0C8D5</accession>
<proteinExistence type="predicted"/>
<dbReference type="InterPro" id="IPR050177">
    <property type="entry name" value="Lipid_A_modif_metabolic_enz"/>
</dbReference>
<reference evidence="2 3" key="1">
    <citation type="journal article" date="2008" name="Proc. Natl. Acad. Sci. U.S.A.">
        <title>Niche adaptation and genome expansion in the chlorophyll d-producing cyanobacterium Acaryochloris marina.</title>
        <authorList>
            <person name="Swingley W.D."/>
            <person name="Chen M."/>
            <person name="Cheung P.C."/>
            <person name="Conrad A.L."/>
            <person name="Dejesa L.C."/>
            <person name="Hao J."/>
            <person name="Honchak B.M."/>
            <person name="Karbach L.E."/>
            <person name="Kurdoglu A."/>
            <person name="Lahiri S."/>
            <person name="Mastrian S.D."/>
            <person name="Miyashita H."/>
            <person name="Page L."/>
            <person name="Ramakrishna P."/>
            <person name="Satoh S."/>
            <person name="Sattley W.M."/>
            <person name="Shimada Y."/>
            <person name="Taylor H.L."/>
            <person name="Tomo T."/>
            <person name="Tsuchiya T."/>
            <person name="Wang Z.T."/>
            <person name="Raymond J."/>
            <person name="Mimuro M."/>
            <person name="Blankenship R.E."/>
            <person name="Touchman J.W."/>
        </authorList>
    </citation>
    <scope>NUCLEOTIDE SEQUENCE [LARGE SCALE GENOMIC DNA]</scope>
    <source>
        <strain evidence="3">MBIC 11017</strain>
    </source>
</reference>
<dbReference type="Gene3D" id="3.40.50.720">
    <property type="entry name" value="NAD(P)-binding Rossmann-like Domain"/>
    <property type="match status" value="1"/>
</dbReference>
<dbReference type="PANTHER" id="PTHR43245">
    <property type="entry name" value="BIFUNCTIONAL POLYMYXIN RESISTANCE PROTEIN ARNA"/>
    <property type="match status" value="1"/>
</dbReference>
<dbReference type="Pfam" id="PF01370">
    <property type="entry name" value="Epimerase"/>
    <property type="match status" value="1"/>
</dbReference>
<keyword evidence="3" id="KW-1185">Reference proteome</keyword>
<dbReference type="eggNOG" id="COG0451">
    <property type="taxonomic scope" value="Bacteria"/>
</dbReference>
<dbReference type="SUPFAM" id="SSF51735">
    <property type="entry name" value="NAD(P)-binding Rossmann-fold domains"/>
    <property type="match status" value="1"/>
</dbReference>
<dbReference type="PANTHER" id="PTHR43245:SF55">
    <property type="entry name" value="NAD(P)-BINDING DOMAIN-CONTAINING PROTEIN"/>
    <property type="match status" value="1"/>
</dbReference>
<evidence type="ECO:0000313" key="3">
    <source>
        <dbReference type="Proteomes" id="UP000000268"/>
    </source>
</evidence>
<evidence type="ECO:0000313" key="2">
    <source>
        <dbReference type="EMBL" id="ABW30090.1"/>
    </source>
</evidence>
<evidence type="ECO:0000259" key="1">
    <source>
        <dbReference type="Pfam" id="PF01370"/>
    </source>
</evidence>
<sequence>MIGGTHFIGPYVIRYLVFAGHTVKVFHRGQTKADLPTTVTYLQGNRQDIHQYQSQIEAFAPDVILDMIPYTAADAQTVLNTITGTCSRIVAISSQDVYRARDVIWGLETDIVDSTPLTESSPLRSQLYPYQNAPQRPLGVPSNYDKILVERTYLNAADMAVTLLRLPMVYGPGDPLHRFYAYLHRMDSKRPVIVLDARLAQWQSSYGYVENIDWGIALAVMQNPESESTTSHRIYNLSELHPLSEKERLNLLAQSANWPGQILAAMPDQLPPDRLIPFNFQQDWTTDSSLIRQELGYQEPVSITTALERTLHWERQNPPTDIQNSASAMVLLDPEIEDRVVAAFSH</sequence>
<dbReference type="Proteomes" id="UP000000268">
    <property type="component" value="Chromosome"/>
</dbReference>
<dbReference type="InterPro" id="IPR001509">
    <property type="entry name" value="Epimerase_deHydtase"/>
</dbReference>
<dbReference type="InterPro" id="IPR036291">
    <property type="entry name" value="NAD(P)-bd_dom_sf"/>
</dbReference>
<organism evidence="2 3">
    <name type="scientific">Acaryochloris marina (strain MBIC 11017)</name>
    <dbReference type="NCBI Taxonomy" id="329726"/>
    <lineage>
        <taxon>Bacteria</taxon>
        <taxon>Bacillati</taxon>
        <taxon>Cyanobacteriota</taxon>
        <taxon>Cyanophyceae</taxon>
        <taxon>Acaryochloridales</taxon>
        <taxon>Acaryochloridaceae</taxon>
        <taxon>Acaryochloris</taxon>
    </lineage>
</organism>
<dbReference type="HOGENOM" id="CLU_045675_0_0_3"/>
<feature type="domain" description="NAD-dependent epimerase/dehydratase" evidence="1">
    <location>
        <begin position="2"/>
        <end position="225"/>
    </location>
</feature>
<name>B0C8D5_ACAM1</name>
<dbReference type="KEGG" id="amr:AM1_5127"/>
<dbReference type="STRING" id="329726.AM1_5127"/>